<organism evidence="1 2">
    <name type="scientific">Persea americana</name>
    <name type="common">Avocado</name>
    <dbReference type="NCBI Taxonomy" id="3435"/>
    <lineage>
        <taxon>Eukaryota</taxon>
        <taxon>Viridiplantae</taxon>
        <taxon>Streptophyta</taxon>
        <taxon>Embryophyta</taxon>
        <taxon>Tracheophyta</taxon>
        <taxon>Spermatophyta</taxon>
        <taxon>Magnoliopsida</taxon>
        <taxon>Magnoliidae</taxon>
        <taxon>Laurales</taxon>
        <taxon>Lauraceae</taxon>
        <taxon>Persea</taxon>
    </lineage>
</organism>
<gene>
    <name evidence="1" type="ORF">MRB53_005823</name>
</gene>
<evidence type="ECO:0000313" key="2">
    <source>
        <dbReference type="Proteomes" id="UP001234297"/>
    </source>
</evidence>
<evidence type="ECO:0000313" key="1">
    <source>
        <dbReference type="EMBL" id="KAJ8644075.1"/>
    </source>
</evidence>
<name>A0ACC2MF58_PERAE</name>
<keyword evidence="2" id="KW-1185">Reference proteome</keyword>
<reference evidence="1 2" key="1">
    <citation type="journal article" date="2022" name="Hortic Res">
        <title>A haplotype resolved chromosomal level avocado genome allows analysis of novel avocado genes.</title>
        <authorList>
            <person name="Nath O."/>
            <person name="Fletcher S.J."/>
            <person name="Hayward A."/>
            <person name="Shaw L.M."/>
            <person name="Masouleh A.K."/>
            <person name="Furtado A."/>
            <person name="Henry R.J."/>
            <person name="Mitter N."/>
        </authorList>
    </citation>
    <scope>NUCLEOTIDE SEQUENCE [LARGE SCALE GENOMIC DNA]</scope>
    <source>
        <strain evidence="2">cv. Hass</strain>
    </source>
</reference>
<dbReference type="Proteomes" id="UP001234297">
    <property type="component" value="Chromosome 2"/>
</dbReference>
<accession>A0ACC2MF58</accession>
<dbReference type="EMBL" id="CM056810">
    <property type="protein sequence ID" value="KAJ8644075.1"/>
    <property type="molecule type" value="Genomic_DNA"/>
</dbReference>
<proteinExistence type="predicted"/>
<sequence length="100" mass="10884">MLHIPITKQHVVMENPSLLPSVVKLWKNGRGNNPNALGSGKVSNDASSHAGLKKEFKTGILRREDGGKWSTTHSLFNLSNPLCSQFLQPSQSDCNLSMVG</sequence>
<protein>
    <submittedName>
        <fullName evidence="1">Uncharacterized protein</fullName>
    </submittedName>
</protein>
<comment type="caution">
    <text evidence="1">The sequence shown here is derived from an EMBL/GenBank/DDBJ whole genome shotgun (WGS) entry which is preliminary data.</text>
</comment>